<protein>
    <submittedName>
        <fullName evidence="2">Legionella pneumophila major outer membrane protein</fullName>
    </submittedName>
</protein>
<dbReference type="InterPro" id="IPR007825">
    <property type="entry name" value="Major_OMP_Legionella"/>
</dbReference>
<accession>A0ABX8UZ56</accession>
<evidence type="ECO:0000313" key="2">
    <source>
        <dbReference type="EMBL" id="QYF48214.1"/>
    </source>
</evidence>
<dbReference type="Pfam" id="PF05150">
    <property type="entry name" value="Legionella_OMP"/>
    <property type="match status" value="1"/>
</dbReference>
<evidence type="ECO:0000313" key="3">
    <source>
        <dbReference type="Proteomes" id="UP000826014"/>
    </source>
</evidence>
<evidence type="ECO:0000256" key="1">
    <source>
        <dbReference type="SAM" id="SignalP"/>
    </source>
</evidence>
<keyword evidence="3" id="KW-1185">Reference proteome</keyword>
<keyword evidence="1" id="KW-0732">Signal</keyword>
<proteinExistence type="predicted"/>
<feature type="signal peptide" evidence="1">
    <location>
        <begin position="1"/>
        <end position="25"/>
    </location>
</feature>
<dbReference type="EMBL" id="CP075587">
    <property type="protein sequence ID" value="QYF48214.1"/>
    <property type="molecule type" value="Genomic_DNA"/>
</dbReference>
<gene>
    <name evidence="2" type="ORF">RHABOEDO_000332</name>
</gene>
<feature type="chain" id="PRO_5045463170" evidence="1">
    <location>
        <begin position="26"/>
        <end position="365"/>
    </location>
</feature>
<organism evidence="2 3">
    <name type="scientific">Candidatus Rhabdochlamydia oedothoracis</name>
    <dbReference type="NCBI Taxonomy" id="2720720"/>
    <lineage>
        <taxon>Bacteria</taxon>
        <taxon>Pseudomonadati</taxon>
        <taxon>Chlamydiota</taxon>
        <taxon>Chlamydiia</taxon>
        <taxon>Parachlamydiales</taxon>
        <taxon>Candidatus Rhabdochlamydiaceae</taxon>
        <taxon>Candidatus Rhabdochlamydia</taxon>
    </lineage>
</organism>
<dbReference type="Proteomes" id="UP000826014">
    <property type="component" value="Chromosome"/>
</dbReference>
<sequence length="365" mass="41708">MQWNLKKVWPAIAASMLLATSFTYADFGDSASLRNIENRLNSLEQRRGVNGMINPAAMPLTRNGWDLQVSADALLWQLFEDGLSYAVETTNNGFPVRADEVKSKYNWGFRIGLDYTLPHDNWDVALCWTHLISSRKGSSIANDPSNVLIKTQGFASAKNPFEGYAVANSRYRNRLDQINLNVGREFFVSKWVTLRPFFGLRTDWLRQRLRTSYGFSNVVNGDPVTTDQFTNQRNKWWGMGIESGLNTQWSFCNGFSIYGNVATAIEYGLQKLQLNEINMVGVMENNSASFSRSYHICRPILDLQLGLGWDYNFCDFHFGLKLGWENHVYFDQSRFLSYNTVNYSDNTSGGSLTYQGWTLHACFDF</sequence>
<reference evidence="2 3" key="1">
    <citation type="journal article" date="2022" name="bioRxiv">
        <title>Ecology and evolution of chlamydial symbionts of arthropods.</title>
        <authorList>
            <person name="Halter T."/>
            <person name="Koestlbacher S."/>
            <person name="Collingro A."/>
            <person name="Sixt B.S."/>
            <person name="Toenshoff E.R."/>
            <person name="Hendrickx F."/>
            <person name="Kostanjsek R."/>
            <person name="Horn M."/>
        </authorList>
    </citation>
    <scope>NUCLEOTIDE SEQUENCE [LARGE SCALE GENOMIC DNA]</scope>
    <source>
        <strain evidence="2">W744xW776</strain>
    </source>
</reference>
<name>A0ABX8UZ56_9BACT</name>